<dbReference type="AlphaFoldDB" id="A0A1M4MWS9"/>
<feature type="transmembrane region" description="Helical" evidence="1">
    <location>
        <begin position="233"/>
        <end position="250"/>
    </location>
</feature>
<keyword evidence="3" id="KW-1185">Reference proteome</keyword>
<gene>
    <name evidence="2" type="ORF">KARMA_0391</name>
</gene>
<dbReference type="EMBL" id="FMJB01000017">
    <property type="protein sequence ID" value="SCM66218.1"/>
    <property type="molecule type" value="Genomic_DNA"/>
</dbReference>
<keyword evidence="1" id="KW-0812">Transmembrane</keyword>
<organism evidence="2 3">
    <name type="scientific">Donghicola eburneus</name>
    <dbReference type="NCBI Taxonomy" id="393278"/>
    <lineage>
        <taxon>Bacteria</taxon>
        <taxon>Pseudomonadati</taxon>
        <taxon>Pseudomonadota</taxon>
        <taxon>Alphaproteobacteria</taxon>
        <taxon>Rhodobacterales</taxon>
        <taxon>Roseobacteraceae</taxon>
        <taxon>Donghicola</taxon>
    </lineage>
</organism>
<dbReference type="Proteomes" id="UP000184085">
    <property type="component" value="Unassembled WGS sequence"/>
</dbReference>
<dbReference type="RefSeq" id="WP_072703240.1">
    <property type="nucleotide sequence ID" value="NZ_FMJB01000017.1"/>
</dbReference>
<evidence type="ECO:0000256" key="1">
    <source>
        <dbReference type="SAM" id="Phobius"/>
    </source>
</evidence>
<feature type="transmembrane region" description="Helical" evidence="1">
    <location>
        <begin position="179"/>
        <end position="197"/>
    </location>
</feature>
<feature type="transmembrane region" description="Helical" evidence="1">
    <location>
        <begin position="80"/>
        <end position="98"/>
    </location>
</feature>
<proteinExistence type="predicted"/>
<evidence type="ECO:0000313" key="2">
    <source>
        <dbReference type="EMBL" id="SCM66218.1"/>
    </source>
</evidence>
<accession>A0A1M4MWS9</accession>
<protein>
    <submittedName>
        <fullName evidence="2">Uncharacterized protein</fullName>
    </submittedName>
</protein>
<sequence>MIKDHVLKPFSPVQSNMVWGLVLLLLVGSQILETQRAEIEAALPVFKALNRTQLSTAIMLGLIAIAMLRTGLPWFRHVRIAVNALLLIFFALVVQAHLTGIIFGKEFFVQLSQKVSEALPGVPSLETAFAAMVAGRMIGAKPDWVQAARFFTVFSLVCYGIYELTVLEDKVLHLTDGSGMGPATIVFFCTILVYFAKQQGPDLLPEWRLAMFPSASILILMSWFTNVPEPDRAIEYIALTALFITILLGFKQNLSFSYENAALARKNAAQAKRIEQQNADLSLLVTSLSHDLKAPIRNGRTLIRQRNSLKQAKGLTDQDIDGMQLRTLDRMEALSRNFVEYIMSHSEPMRIEPINLSDLLLEVSEPFAARAKFELRVPDHTLLPADRQARWRGRSKTCLRMQSSTPKAMTYA</sequence>
<feature type="transmembrane region" description="Helical" evidence="1">
    <location>
        <begin position="52"/>
        <end position="68"/>
    </location>
</feature>
<feature type="transmembrane region" description="Helical" evidence="1">
    <location>
        <begin position="150"/>
        <end position="167"/>
    </location>
</feature>
<reference evidence="3" key="1">
    <citation type="submission" date="2016-09" db="EMBL/GenBank/DDBJ databases">
        <authorList>
            <person name="Wibberg D."/>
        </authorList>
    </citation>
    <scope>NUCLEOTIDE SEQUENCE [LARGE SCALE GENOMIC DNA]</scope>
</reference>
<keyword evidence="1" id="KW-0472">Membrane</keyword>
<evidence type="ECO:0000313" key="3">
    <source>
        <dbReference type="Proteomes" id="UP000184085"/>
    </source>
</evidence>
<keyword evidence="1" id="KW-1133">Transmembrane helix</keyword>
<feature type="transmembrane region" description="Helical" evidence="1">
    <location>
        <begin position="209"/>
        <end position="227"/>
    </location>
</feature>
<name>A0A1M4MWS9_9RHOB</name>